<name>A0A1Y4IYB7_PARDI</name>
<organism evidence="1 2">
    <name type="scientific">Parabacteroides distasonis</name>
    <dbReference type="NCBI Taxonomy" id="823"/>
    <lineage>
        <taxon>Bacteria</taxon>
        <taxon>Pseudomonadati</taxon>
        <taxon>Bacteroidota</taxon>
        <taxon>Bacteroidia</taxon>
        <taxon>Bacteroidales</taxon>
        <taxon>Tannerellaceae</taxon>
        <taxon>Parabacteroides</taxon>
    </lineage>
</organism>
<evidence type="ECO:0000313" key="1">
    <source>
        <dbReference type="EMBL" id="OUP21902.1"/>
    </source>
</evidence>
<protein>
    <submittedName>
        <fullName evidence="1">Uncharacterized protein</fullName>
    </submittedName>
</protein>
<evidence type="ECO:0000313" key="2">
    <source>
        <dbReference type="Proteomes" id="UP000195950"/>
    </source>
</evidence>
<dbReference type="Proteomes" id="UP000195950">
    <property type="component" value="Unassembled WGS sequence"/>
</dbReference>
<comment type="caution">
    <text evidence="1">The sequence shown here is derived from an EMBL/GenBank/DDBJ whole genome shotgun (WGS) entry which is preliminary data.</text>
</comment>
<gene>
    <name evidence="1" type="ORF">B5F32_02565</name>
</gene>
<accession>A0A1Y4IYB7</accession>
<proteinExistence type="predicted"/>
<dbReference type="AlphaFoldDB" id="A0A1Y4IYB7"/>
<reference evidence="2" key="1">
    <citation type="submission" date="2017-04" db="EMBL/GenBank/DDBJ databases">
        <title>Function of individual gut microbiota members based on whole genome sequencing of pure cultures obtained from chicken caecum.</title>
        <authorList>
            <person name="Medvecky M."/>
            <person name="Cejkova D."/>
            <person name="Polansky O."/>
            <person name="Karasova D."/>
            <person name="Kubasova T."/>
            <person name="Cizek A."/>
            <person name="Rychlik I."/>
        </authorList>
    </citation>
    <scope>NUCLEOTIDE SEQUENCE [LARGE SCALE GENOMIC DNA]</scope>
    <source>
        <strain evidence="2">An199</strain>
    </source>
</reference>
<dbReference type="EMBL" id="NFJX01000002">
    <property type="protein sequence ID" value="OUP21902.1"/>
    <property type="molecule type" value="Genomic_DNA"/>
</dbReference>
<sequence length="113" mass="13420">MSLQKVTWLFMQGFTTKYYLRKAERGDFVVNRQAVTLHTRKTCQVPLRHNSYQTARKRMCEYREEKISCKRLMVYKKGVAAKRKICRGIFFSFGCTMGPECFTKFGKRFSLVH</sequence>